<dbReference type="InterPro" id="IPR000757">
    <property type="entry name" value="Beta-glucanase-like"/>
</dbReference>
<comment type="caution">
    <text evidence="3">The sequence shown here is derived from an EMBL/GenBank/DDBJ whole genome shotgun (WGS) entry which is preliminary data.</text>
</comment>
<organism evidence="3 4">
    <name type="scientific">Phaeospirillum tilakii</name>
    <dbReference type="NCBI Taxonomy" id="741673"/>
    <lineage>
        <taxon>Bacteria</taxon>
        <taxon>Pseudomonadati</taxon>
        <taxon>Pseudomonadota</taxon>
        <taxon>Alphaproteobacteria</taxon>
        <taxon>Rhodospirillales</taxon>
        <taxon>Rhodospirillaceae</taxon>
        <taxon>Phaeospirillum</taxon>
    </lineage>
</organism>
<sequence>MTLTFSDDFTGGTLDKRKWNTHPRNLGTINGEAQAYVPDAYEMMPGGGLRLRADRRAFAGQRFTSGEITTAGAFYQTYGHFEIKARLPAVNGAWPAFWLLNEDGAWPPEIDVLEYIYQPWGKAISPQNRSYAHFGVFWPINSPNTLWKPRKISPYNNNSEVYLTDNYTKTPTKPWKIDGDFTKEYHVFAVDWRPQELRFSVDGVEAMCWVEGPDTLDTVPKTPMYLIANLALSKAAPDPAGWAGQVQIDQPFPIYMDIAYVKAYQFRDVPVAPPPPLVIGIPTVTPEQVKPGETVTVSTRFIAGATDQTVKHVDVVVTSFDGKQRFAQIPFSGPITVPAGQSRPFSFHYTVPATLADGLYSIGLYASHLTGLARKDNFVQFQVQRPEKSGGVMGPN</sequence>
<evidence type="ECO:0000313" key="4">
    <source>
        <dbReference type="Proteomes" id="UP001597296"/>
    </source>
</evidence>
<dbReference type="SUPFAM" id="SSF49899">
    <property type="entry name" value="Concanavalin A-like lectins/glucanases"/>
    <property type="match status" value="1"/>
</dbReference>
<evidence type="ECO:0000256" key="1">
    <source>
        <dbReference type="ARBA" id="ARBA00006865"/>
    </source>
</evidence>
<dbReference type="PANTHER" id="PTHR10963">
    <property type="entry name" value="GLYCOSYL HYDROLASE-RELATED"/>
    <property type="match status" value="1"/>
</dbReference>
<dbReference type="Proteomes" id="UP001597296">
    <property type="component" value="Unassembled WGS sequence"/>
</dbReference>
<comment type="similarity">
    <text evidence="1">Belongs to the glycosyl hydrolase 16 family.</text>
</comment>
<accession>A0ABW5CDF5</accession>
<name>A0ABW5CDF5_9PROT</name>
<evidence type="ECO:0000259" key="2">
    <source>
        <dbReference type="PROSITE" id="PS51762"/>
    </source>
</evidence>
<dbReference type="Gene3D" id="2.60.120.200">
    <property type="match status" value="1"/>
</dbReference>
<feature type="domain" description="GH16" evidence="2">
    <location>
        <begin position="1"/>
        <end position="269"/>
    </location>
</feature>
<protein>
    <submittedName>
        <fullName evidence="3">Family 16 glycosylhydrolase</fullName>
    </submittedName>
</protein>
<dbReference type="PANTHER" id="PTHR10963:SF55">
    <property type="entry name" value="GLYCOSIDE HYDROLASE FAMILY 16 PROTEIN"/>
    <property type="match status" value="1"/>
</dbReference>
<evidence type="ECO:0000313" key="3">
    <source>
        <dbReference type="EMBL" id="MFD2234862.1"/>
    </source>
</evidence>
<dbReference type="InterPro" id="IPR050546">
    <property type="entry name" value="Glycosyl_Hydrlase_16"/>
</dbReference>
<proteinExistence type="inferred from homology"/>
<dbReference type="RefSeq" id="WP_377317501.1">
    <property type="nucleotide sequence ID" value="NZ_JBHUIY010000029.1"/>
</dbReference>
<dbReference type="InterPro" id="IPR013320">
    <property type="entry name" value="ConA-like_dom_sf"/>
</dbReference>
<keyword evidence="4" id="KW-1185">Reference proteome</keyword>
<dbReference type="Pfam" id="PF00722">
    <property type="entry name" value="Glyco_hydro_16"/>
    <property type="match status" value="2"/>
</dbReference>
<dbReference type="PROSITE" id="PS51762">
    <property type="entry name" value="GH16_2"/>
    <property type="match status" value="1"/>
</dbReference>
<gene>
    <name evidence="3" type="ORF">ACFSNB_13700</name>
</gene>
<dbReference type="EMBL" id="JBHUIY010000029">
    <property type="protein sequence ID" value="MFD2234862.1"/>
    <property type="molecule type" value="Genomic_DNA"/>
</dbReference>
<reference evidence="4" key="1">
    <citation type="journal article" date="2019" name="Int. J. Syst. Evol. Microbiol.">
        <title>The Global Catalogue of Microorganisms (GCM) 10K type strain sequencing project: providing services to taxonomists for standard genome sequencing and annotation.</title>
        <authorList>
            <consortium name="The Broad Institute Genomics Platform"/>
            <consortium name="The Broad Institute Genome Sequencing Center for Infectious Disease"/>
            <person name="Wu L."/>
            <person name="Ma J."/>
        </authorList>
    </citation>
    <scope>NUCLEOTIDE SEQUENCE [LARGE SCALE GENOMIC DNA]</scope>
    <source>
        <strain evidence="4">KCTC 15012</strain>
    </source>
</reference>
<dbReference type="CDD" id="cd08023">
    <property type="entry name" value="GH16_laminarinase_like"/>
    <property type="match status" value="1"/>
</dbReference>